<protein>
    <submittedName>
        <fullName evidence="1">Uncharacterized protein</fullName>
    </submittedName>
</protein>
<organism evidence="1 2">
    <name type="scientific">Suillus luteus UH-Slu-Lm8-n1</name>
    <dbReference type="NCBI Taxonomy" id="930992"/>
    <lineage>
        <taxon>Eukaryota</taxon>
        <taxon>Fungi</taxon>
        <taxon>Dikarya</taxon>
        <taxon>Basidiomycota</taxon>
        <taxon>Agaricomycotina</taxon>
        <taxon>Agaricomycetes</taxon>
        <taxon>Agaricomycetidae</taxon>
        <taxon>Boletales</taxon>
        <taxon>Suillineae</taxon>
        <taxon>Suillaceae</taxon>
        <taxon>Suillus</taxon>
    </lineage>
</organism>
<evidence type="ECO:0000313" key="2">
    <source>
        <dbReference type="Proteomes" id="UP000054485"/>
    </source>
</evidence>
<gene>
    <name evidence="1" type="ORF">CY34DRAFT_806761</name>
</gene>
<reference evidence="2" key="2">
    <citation type="submission" date="2015-01" db="EMBL/GenBank/DDBJ databases">
        <title>Evolutionary Origins and Diversification of the Mycorrhizal Mutualists.</title>
        <authorList>
            <consortium name="DOE Joint Genome Institute"/>
            <consortium name="Mycorrhizal Genomics Consortium"/>
            <person name="Kohler A."/>
            <person name="Kuo A."/>
            <person name="Nagy L.G."/>
            <person name="Floudas D."/>
            <person name="Copeland A."/>
            <person name="Barry K.W."/>
            <person name="Cichocki N."/>
            <person name="Veneault-Fourrey C."/>
            <person name="LaButti K."/>
            <person name="Lindquist E.A."/>
            <person name="Lipzen A."/>
            <person name="Lundell T."/>
            <person name="Morin E."/>
            <person name="Murat C."/>
            <person name="Riley R."/>
            <person name="Ohm R."/>
            <person name="Sun H."/>
            <person name="Tunlid A."/>
            <person name="Henrissat B."/>
            <person name="Grigoriev I.V."/>
            <person name="Hibbett D.S."/>
            <person name="Martin F."/>
        </authorList>
    </citation>
    <scope>NUCLEOTIDE SEQUENCE [LARGE SCALE GENOMIC DNA]</scope>
    <source>
        <strain evidence="2">UH-Slu-Lm8-n1</strain>
    </source>
</reference>
<proteinExistence type="predicted"/>
<dbReference type="AlphaFoldDB" id="A0A0D0B348"/>
<sequence length="54" mass="6476">MPGKYEVVDKELNHEMGPYYLCHVTYFQELLMTRSPTHEPRSERPDVMEALFFL</sequence>
<dbReference type="InParanoid" id="A0A0D0B348"/>
<evidence type="ECO:0000313" key="1">
    <source>
        <dbReference type="EMBL" id="KIK40887.1"/>
    </source>
</evidence>
<dbReference type="Proteomes" id="UP000054485">
    <property type="component" value="Unassembled WGS sequence"/>
</dbReference>
<accession>A0A0D0B348</accession>
<name>A0A0D0B348_9AGAM</name>
<dbReference type="HOGENOM" id="CLU_3051958_0_0_1"/>
<keyword evidence="2" id="KW-1185">Reference proteome</keyword>
<reference evidence="1 2" key="1">
    <citation type="submission" date="2014-04" db="EMBL/GenBank/DDBJ databases">
        <authorList>
            <consortium name="DOE Joint Genome Institute"/>
            <person name="Kuo A."/>
            <person name="Ruytinx J."/>
            <person name="Rineau F."/>
            <person name="Colpaert J."/>
            <person name="Kohler A."/>
            <person name="Nagy L.G."/>
            <person name="Floudas D."/>
            <person name="Copeland A."/>
            <person name="Barry K.W."/>
            <person name="Cichocki N."/>
            <person name="Veneault-Fourrey C."/>
            <person name="LaButti K."/>
            <person name="Lindquist E.A."/>
            <person name="Lipzen A."/>
            <person name="Lundell T."/>
            <person name="Morin E."/>
            <person name="Murat C."/>
            <person name="Sun H."/>
            <person name="Tunlid A."/>
            <person name="Henrissat B."/>
            <person name="Grigoriev I.V."/>
            <person name="Hibbett D.S."/>
            <person name="Martin F."/>
            <person name="Nordberg H.P."/>
            <person name="Cantor M.N."/>
            <person name="Hua S.X."/>
        </authorList>
    </citation>
    <scope>NUCLEOTIDE SEQUENCE [LARGE SCALE GENOMIC DNA]</scope>
    <source>
        <strain evidence="1 2">UH-Slu-Lm8-n1</strain>
    </source>
</reference>
<dbReference type="EMBL" id="KN835287">
    <property type="protein sequence ID" value="KIK40887.1"/>
    <property type="molecule type" value="Genomic_DNA"/>
</dbReference>